<evidence type="ECO:0000259" key="2">
    <source>
        <dbReference type="Pfam" id="PF12804"/>
    </source>
</evidence>
<dbReference type="InterPro" id="IPR025877">
    <property type="entry name" value="MobA-like_NTP_Trfase"/>
</dbReference>
<evidence type="ECO:0000313" key="4">
    <source>
        <dbReference type="Proteomes" id="UP000469159"/>
    </source>
</evidence>
<dbReference type="Pfam" id="PF12804">
    <property type="entry name" value="NTP_transf_3"/>
    <property type="match status" value="1"/>
</dbReference>
<reference evidence="3 4" key="1">
    <citation type="submission" date="2019-12" db="EMBL/GenBank/DDBJ databases">
        <title>Genomic-based taxomic classification of the family Erythrobacteraceae.</title>
        <authorList>
            <person name="Xu L."/>
        </authorList>
    </citation>
    <scope>NUCLEOTIDE SEQUENCE [LARGE SCALE GENOMIC DNA]</scope>
    <source>
        <strain evidence="3 4">MCCC 1K02066</strain>
    </source>
</reference>
<keyword evidence="1" id="KW-0460">Magnesium</keyword>
<dbReference type="RefSeq" id="WP_160746502.1">
    <property type="nucleotide sequence ID" value="NZ_WTYK01000004.1"/>
</dbReference>
<evidence type="ECO:0000256" key="1">
    <source>
        <dbReference type="ARBA" id="ARBA00022842"/>
    </source>
</evidence>
<feature type="domain" description="MobA-like NTP transferase" evidence="2">
    <location>
        <begin position="22"/>
        <end position="140"/>
    </location>
</feature>
<protein>
    <submittedName>
        <fullName evidence="3">NTP transferase domain-containing protein</fullName>
    </submittedName>
</protein>
<gene>
    <name evidence="3" type="ORF">GRI75_08335</name>
</gene>
<dbReference type="AlphaFoldDB" id="A0A6I4UV51"/>
<organism evidence="3 4">
    <name type="scientific">Croceibacterium soli</name>
    <dbReference type="NCBI Taxonomy" id="1739690"/>
    <lineage>
        <taxon>Bacteria</taxon>
        <taxon>Pseudomonadati</taxon>
        <taxon>Pseudomonadota</taxon>
        <taxon>Alphaproteobacteria</taxon>
        <taxon>Sphingomonadales</taxon>
        <taxon>Erythrobacteraceae</taxon>
        <taxon>Croceibacterium</taxon>
    </lineage>
</organism>
<dbReference type="Gene3D" id="3.90.550.10">
    <property type="entry name" value="Spore Coat Polysaccharide Biosynthesis Protein SpsA, Chain A"/>
    <property type="match status" value="1"/>
</dbReference>
<evidence type="ECO:0000313" key="3">
    <source>
        <dbReference type="EMBL" id="MXP41649.1"/>
    </source>
</evidence>
<keyword evidence="4" id="KW-1185">Reference proteome</keyword>
<comment type="caution">
    <text evidence="3">The sequence shown here is derived from an EMBL/GenBank/DDBJ whole genome shotgun (WGS) entry which is preliminary data.</text>
</comment>
<proteinExistence type="predicted"/>
<dbReference type="SUPFAM" id="SSF53448">
    <property type="entry name" value="Nucleotide-diphospho-sugar transferases"/>
    <property type="match status" value="1"/>
</dbReference>
<dbReference type="OrthoDB" id="7400486at2"/>
<dbReference type="InterPro" id="IPR029044">
    <property type="entry name" value="Nucleotide-diphossugar_trans"/>
</dbReference>
<dbReference type="EMBL" id="WTYK01000004">
    <property type="protein sequence ID" value="MXP41649.1"/>
    <property type="molecule type" value="Genomic_DNA"/>
</dbReference>
<dbReference type="GO" id="GO:0016779">
    <property type="term" value="F:nucleotidyltransferase activity"/>
    <property type="evidence" value="ECO:0007669"/>
    <property type="project" value="UniProtKB-ARBA"/>
</dbReference>
<dbReference type="Proteomes" id="UP000469159">
    <property type="component" value="Unassembled WGS sequence"/>
</dbReference>
<sequence>MTRSLHVVVLAAQRRGVANPLAERFGVSHKCLIPLKGQPLIAHVLGTLRSHPRVASIAISVEPEAFAAIDDVVRLLPPGLPIECVPAADNLADSVIAAAGDHGGPLVITTADHALLDGRSLDALAVALQSHAAAIAMCPREAVLAAHPQGQRRFYEFRDGGYSNCNLYGLAGRGALEAAEIFRGGGQFAKNAARIVSAFGIVNLLLLRFRIVSLSGGIALISRRMGLSIAPVVLEDGSQAIDVDNDRTYAIVEELLDAPGREALHAEKQSRAVAAGTNRRRRIKQELKVSTESYV</sequence>
<accession>A0A6I4UV51</accession>
<name>A0A6I4UV51_9SPHN</name>
<keyword evidence="3" id="KW-0808">Transferase</keyword>